<comment type="similarity">
    <text evidence="1 13">Belongs to the RtcB family.</text>
</comment>
<evidence type="ECO:0000256" key="13">
    <source>
        <dbReference type="RuleBase" id="RU371113"/>
    </source>
</evidence>
<comment type="catalytic activity">
    <reaction evidence="8">
        <text>a 3'-end 3'-phospho-ribonucleotide-RNA + a 5'-end dephospho-ribonucleoside-RNA + GTP = a ribonucleotidyl-ribonucleotide-RNA + GMP + diphosphate</text>
        <dbReference type="Rhea" id="RHEA:68076"/>
        <dbReference type="Rhea" id="RHEA-COMP:10463"/>
        <dbReference type="Rhea" id="RHEA-COMP:13936"/>
        <dbReference type="Rhea" id="RHEA-COMP:17355"/>
        <dbReference type="ChEBI" id="CHEBI:33019"/>
        <dbReference type="ChEBI" id="CHEBI:37565"/>
        <dbReference type="ChEBI" id="CHEBI:58115"/>
        <dbReference type="ChEBI" id="CHEBI:83062"/>
        <dbReference type="ChEBI" id="CHEBI:138284"/>
        <dbReference type="ChEBI" id="CHEBI:173118"/>
        <dbReference type="EC" id="6.5.1.8"/>
    </reaction>
</comment>
<dbReference type="InterPro" id="IPR036025">
    <property type="entry name" value="RtcB-like_sf"/>
</dbReference>
<evidence type="ECO:0000256" key="3">
    <source>
        <dbReference type="ARBA" id="ARBA00022723"/>
    </source>
</evidence>
<keyword evidence="7 12" id="KW-0464">Manganese</keyword>
<keyword evidence="6 11" id="KW-0342">GTP-binding</keyword>
<dbReference type="EC" id="6.5.1.-" evidence="13"/>
<dbReference type="PANTHER" id="PTHR11118:SF1">
    <property type="entry name" value="RNA-SPLICING LIGASE RTCB HOMOLOG"/>
    <property type="match status" value="1"/>
</dbReference>
<name>A0A928TQX1_UNCKA</name>
<comment type="catalytic activity">
    <reaction evidence="9">
        <text>a 3'-end 2',3'-cyclophospho-ribonucleotide-RNA + a 5'-end dephospho-ribonucleoside-RNA + GTP + H2O = a ribonucleotidyl-ribonucleotide-RNA + GMP + diphosphate + H(+)</text>
        <dbReference type="Rhea" id="RHEA:68080"/>
        <dbReference type="Rhea" id="RHEA-COMP:10464"/>
        <dbReference type="Rhea" id="RHEA-COMP:13936"/>
        <dbReference type="Rhea" id="RHEA-COMP:17355"/>
        <dbReference type="ChEBI" id="CHEBI:15377"/>
        <dbReference type="ChEBI" id="CHEBI:15378"/>
        <dbReference type="ChEBI" id="CHEBI:33019"/>
        <dbReference type="ChEBI" id="CHEBI:37565"/>
        <dbReference type="ChEBI" id="CHEBI:58115"/>
        <dbReference type="ChEBI" id="CHEBI:83064"/>
        <dbReference type="ChEBI" id="CHEBI:138284"/>
        <dbReference type="ChEBI" id="CHEBI:173118"/>
        <dbReference type="EC" id="6.5.1.8"/>
    </reaction>
</comment>
<dbReference type="Pfam" id="PF01139">
    <property type="entry name" value="RtcB"/>
    <property type="match status" value="1"/>
</dbReference>
<comment type="subunit">
    <text evidence="13">Monomer.</text>
</comment>
<dbReference type="AlphaFoldDB" id="A0A928TQX1"/>
<evidence type="ECO:0000256" key="11">
    <source>
        <dbReference type="PIRSR" id="PIRSR601233-2"/>
    </source>
</evidence>
<feature type="binding site" evidence="12">
    <location>
        <position position="98"/>
    </location>
    <ligand>
        <name>Mn(2+)</name>
        <dbReference type="ChEBI" id="CHEBI:29035"/>
        <label>1</label>
    </ligand>
</feature>
<dbReference type="EMBL" id="JABTTY010000001">
    <property type="protein sequence ID" value="MBE7525544.1"/>
    <property type="molecule type" value="Genomic_DNA"/>
</dbReference>
<evidence type="ECO:0000256" key="10">
    <source>
        <dbReference type="PIRSR" id="PIRSR601233-1"/>
    </source>
</evidence>
<evidence type="ECO:0000313" key="15">
    <source>
        <dbReference type="Proteomes" id="UP000710385"/>
    </source>
</evidence>
<evidence type="ECO:0000313" key="14">
    <source>
        <dbReference type="EMBL" id="MBE7525544.1"/>
    </source>
</evidence>
<evidence type="ECO:0000256" key="8">
    <source>
        <dbReference type="ARBA" id="ARBA00047746"/>
    </source>
</evidence>
<reference evidence="14" key="1">
    <citation type="submission" date="2020-05" db="EMBL/GenBank/DDBJ databases">
        <title>High-Quality Genomes of Partial-Nitritation/Anammox System by Hierarchical Clustering Based Hybrid Assembly.</title>
        <authorList>
            <person name="Liu L."/>
            <person name="Wang Y."/>
            <person name="Che Y."/>
            <person name="Chen Y."/>
            <person name="Xia Y."/>
            <person name="Luo R."/>
            <person name="Cheng S.H."/>
            <person name="Zheng C."/>
            <person name="Zhang T."/>
        </authorList>
    </citation>
    <scope>NUCLEOTIDE SEQUENCE</scope>
    <source>
        <strain evidence="14">H1_PAT1</strain>
    </source>
</reference>
<dbReference type="GO" id="GO:0170057">
    <property type="term" value="F:RNA ligase (GTP) activity"/>
    <property type="evidence" value="ECO:0007669"/>
    <property type="project" value="UniProtKB-EC"/>
</dbReference>
<feature type="binding site" evidence="11">
    <location>
        <position position="479"/>
    </location>
    <ligand>
        <name>GMP</name>
        <dbReference type="ChEBI" id="CHEBI:58115"/>
    </ligand>
</feature>
<feature type="binding site" evidence="11">
    <location>
        <begin position="205"/>
        <end position="209"/>
    </location>
    <ligand>
        <name>GMP</name>
        <dbReference type="ChEBI" id="CHEBI:58115"/>
    </ligand>
</feature>
<feature type="binding site" evidence="11">
    <location>
        <begin position="403"/>
        <end position="406"/>
    </location>
    <ligand>
        <name>GMP</name>
        <dbReference type="ChEBI" id="CHEBI:58115"/>
    </ligand>
</feature>
<keyword evidence="3 12" id="KW-0479">Metal-binding</keyword>
<dbReference type="SUPFAM" id="SSF103365">
    <property type="entry name" value="Hypothetical protein PH1602"/>
    <property type="match status" value="1"/>
</dbReference>
<feature type="binding site" evidence="12">
    <location>
        <position position="328"/>
    </location>
    <ligand>
        <name>Mn(2+)</name>
        <dbReference type="ChEBI" id="CHEBI:29035"/>
        <label>2</label>
    </ligand>
</feature>
<accession>A0A928TQX1</accession>
<feature type="active site" description="GMP-histidine intermediate" evidence="10">
    <location>
        <position position="403"/>
    </location>
</feature>
<sequence>MISTQHLRRLGAALYELPIGAVPGMRVPGKVFINEALLEDLAEDRSLEQLANTATLPGVVKFVAAMPDIHEGYGFPIGGVAATELPHGVISPGGVGYDINCGVRVLLSDLSADDVGDRMGDLGSQLMRAIPSGTGRGGRIRLDSNELNRVLRYGVGYCVERGWAAQNDTEYLEEHGCLTGADPTHVSDRAKKRGMDQLGTLGSGNHFLEVQKVDEIFDEEAGKAFGLFPGQIVVAIHCGSRGLGHQVCTDYVRRMLSSLNKNRIELPDRELACAPADSAEGSEYLSAMACAANFAWANRQVIQHHVRIEWQALFGAARGLRTLYDVCHNIAKRETHILDGKSVELLVHRKGATRAFGPGHPDVPEAYRSVGQPVLIPGTMGTASYILKGAAEAMEASFGTCCHGAGRRLSRTAAKREVEGESLRQELEAQGIAVRCFSARGLAEEAPLAYKNVEDVIDVVETAGLARRVARVRPVAVIKGE</sequence>
<evidence type="ECO:0000256" key="9">
    <source>
        <dbReference type="ARBA" id="ARBA00049514"/>
    </source>
</evidence>
<gene>
    <name evidence="13" type="primary">rtcB</name>
    <name evidence="14" type="ORF">HS096_04140</name>
</gene>
<dbReference type="Proteomes" id="UP000710385">
    <property type="component" value="Unassembled WGS sequence"/>
</dbReference>
<proteinExistence type="inferred from homology"/>
<dbReference type="PANTHER" id="PTHR11118">
    <property type="entry name" value="RNA-SPLICING LIGASE RTCB HOMOLOG"/>
    <property type="match status" value="1"/>
</dbReference>
<feature type="binding site" evidence="11">
    <location>
        <begin position="328"/>
        <end position="329"/>
    </location>
    <ligand>
        <name>GMP</name>
        <dbReference type="ChEBI" id="CHEBI:58115"/>
    </ligand>
</feature>
<feature type="binding site" evidence="12">
    <location>
        <position position="206"/>
    </location>
    <ligand>
        <name>Mn(2+)</name>
        <dbReference type="ChEBI" id="CHEBI:29035"/>
        <label>1</label>
    </ligand>
</feature>
<dbReference type="GO" id="GO:0046872">
    <property type="term" value="F:metal ion binding"/>
    <property type="evidence" value="ECO:0007669"/>
    <property type="project" value="UniProtKB-UniRule"/>
</dbReference>
<comment type="cofactor">
    <cofactor evidence="12 13">
        <name>Mn(2+)</name>
        <dbReference type="ChEBI" id="CHEBI:29035"/>
    </cofactor>
    <text evidence="12 13">Binds 2 manganese ions per subunit.</text>
</comment>
<dbReference type="GO" id="GO:0003972">
    <property type="term" value="F:RNA ligase (ATP) activity"/>
    <property type="evidence" value="ECO:0007669"/>
    <property type="project" value="TreeGrafter"/>
</dbReference>
<dbReference type="GO" id="GO:0005525">
    <property type="term" value="F:GTP binding"/>
    <property type="evidence" value="ECO:0007669"/>
    <property type="project" value="UniProtKB-KW"/>
</dbReference>
<keyword evidence="2 13" id="KW-0436">Ligase</keyword>
<evidence type="ECO:0000256" key="6">
    <source>
        <dbReference type="ARBA" id="ARBA00023134"/>
    </source>
</evidence>
<keyword evidence="5" id="KW-0692">RNA repair</keyword>
<evidence type="ECO:0000256" key="2">
    <source>
        <dbReference type="ARBA" id="ARBA00022598"/>
    </source>
</evidence>
<keyword evidence="4 11" id="KW-0547">Nucleotide-binding</keyword>
<comment type="caution">
    <text evidence="14">The sequence shown here is derived from an EMBL/GenBank/DDBJ whole genome shotgun (WGS) entry which is preliminary data.</text>
</comment>
<feature type="binding site" evidence="12">
    <location>
        <position position="237"/>
    </location>
    <ligand>
        <name>Mn(2+)</name>
        <dbReference type="ChEBI" id="CHEBI:29035"/>
        <label>2</label>
    </ligand>
</feature>
<dbReference type="GO" id="GO:0042245">
    <property type="term" value="P:RNA repair"/>
    <property type="evidence" value="ECO:0007669"/>
    <property type="project" value="UniProtKB-KW"/>
</dbReference>
<evidence type="ECO:0000256" key="4">
    <source>
        <dbReference type="ARBA" id="ARBA00022741"/>
    </source>
</evidence>
<dbReference type="Gene3D" id="3.90.1860.10">
    <property type="entry name" value="tRNA-splicing ligase RtcB"/>
    <property type="match status" value="1"/>
</dbReference>
<evidence type="ECO:0000256" key="1">
    <source>
        <dbReference type="ARBA" id="ARBA00008071"/>
    </source>
</evidence>
<organism evidence="14 15">
    <name type="scientific">candidate division WWE3 bacterium</name>
    <dbReference type="NCBI Taxonomy" id="2053526"/>
    <lineage>
        <taxon>Bacteria</taxon>
        <taxon>Katanobacteria</taxon>
    </lineage>
</organism>
<evidence type="ECO:0000256" key="5">
    <source>
        <dbReference type="ARBA" id="ARBA00022800"/>
    </source>
</evidence>
<evidence type="ECO:0000256" key="7">
    <source>
        <dbReference type="ARBA" id="ARBA00023211"/>
    </source>
</evidence>
<evidence type="ECO:0000256" key="12">
    <source>
        <dbReference type="PIRSR" id="PIRSR601233-3"/>
    </source>
</evidence>
<dbReference type="FunFam" id="3.90.1860.10:FF:000001">
    <property type="entry name" value="tRNA-splicing ligase RtcB homolog"/>
    <property type="match status" value="1"/>
</dbReference>
<dbReference type="GO" id="GO:0006396">
    <property type="term" value="P:RNA processing"/>
    <property type="evidence" value="ECO:0007669"/>
    <property type="project" value="InterPro"/>
</dbReference>
<protein>
    <recommendedName>
        <fullName evidence="13">tRNA-splicing ligase RtcB</fullName>
        <ecNumber evidence="13">6.5.1.-</ecNumber>
    </recommendedName>
</protein>
<dbReference type="InterPro" id="IPR001233">
    <property type="entry name" value="RtcB"/>
</dbReference>
<feature type="binding site" evidence="11">
    <location>
        <begin position="377"/>
        <end position="380"/>
    </location>
    <ligand>
        <name>GMP</name>
        <dbReference type="ChEBI" id="CHEBI:58115"/>
    </ligand>
</feature>
<feature type="binding site" evidence="11">
    <location>
        <position position="384"/>
    </location>
    <ligand>
        <name>GMP</name>
        <dbReference type="ChEBI" id="CHEBI:58115"/>
    </ligand>
</feature>